<protein>
    <submittedName>
        <fullName evidence="1">Uncharacterized protein</fullName>
    </submittedName>
</protein>
<gene>
    <name evidence="1" type="ORF">TIFTF001_019670</name>
</gene>
<comment type="caution">
    <text evidence="1">The sequence shown here is derived from an EMBL/GenBank/DDBJ whole genome shotgun (WGS) entry which is preliminary data.</text>
</comment>
<reference evidence="1" key="1">
    <citation type="submission" date="2023-07" db="EMBL/GenBank/DDBJ databases">
        <title>draft genome sequence of fig (Ficus carica).</title>
        <authorList>
            <person name="Takahashi T."/>
            <person name="Nishimura K."/>
        </authorList>
    </citation>
    <scope>NUCLEOTIDE SEQUENCE</scope>
</reference>
<dbReference type="AlphaFoldDB" id="A0AA88ADF2"/>
<accession>A0AA88ADF2</accession>
<evidence type="ECO:0000313" key="1">
    <source>
        <dbReference type="EMBL" id="GMN50509.1"/>
    </source>
</evidence>
<evidence type="ECO:0000313" key="2">
    <source>
        <dbReference type="Proteomes" id="UP001187192"/>
    </source>
</evidence>
<dbReference type="EMBL" id="BTGU01000034">
    <property type="protein sequence ID" value="GMN50509.1"/>
    <property type="molecule type" value="Genomic_DNA"/>
</dbReference>
<name>A0AA88ADF2_FICCA</name>
<sequence>MCYSGNLALVTSHRDLVLRRRWYVLQANMAVDNHVHAPGFAVGEGGGGSVKSYCLCSPTRHPGSFRCRQHHGEYAWGSGRVVRNRVE</sequence>
<dbReference type="Proteomes" id="UP001187192">
    <property type="component" value="Unassembled WGS sequence"/>
</dbReference>
<keyword evidence="2" id="KW-1185">Reference proteome</keyword>
<organism evidence="1 2">
    <name type="scientific">Ficus carica</name>
    <name type="common">Common fig</name>
    <dbReference type="NCBI Taxonomy" id="3494"/>
    <lineage>
        <taxon>Eukaryota</taxon>
        <taxon>Viridiplantae</taxon>
        <taxon>Streptophyta</taxon>
        <taxon>Embryophyta</taxon>
        <taxon>Tracheophyta</taxon>
        <taxon>Spermatophyta</taxon>
        <taxon>Magnoliopsida</taxon>
        <taxon>eudicotyledons</taxon>
        <taxon>Gunneridae</taxon>
        <taxon>Pentapetalae</taxon>
        <taxon>rosids</taxon>
        <taxon>fabids</taxon>
        <taxon>Rosales</taxon>
        <taxon>Moraceae</taxon>
        <taxon>Ficeae</taxon>
        <taxon>Ficus</taxon>
    </lineage>
</organism>
<proteinExistence type="predicted"/>
<dbReference type="PANTHER" id="PTHR33132">
    <property type="entry name" value="OSJNBB0118P14.9 PROTEIN"/>
    <property type="match status" value="1"/>
</dbReference>
<dbReference type="PANTHER" id="PTHR33132:SF135">
    <property type="entry name" value="OS02G0799700 PROTEIN"/>
    <property type="match status" value="1"/>
</dbReference>